<organism evidence="1 2">
    <name type="scientific">Pelomonas cellulosilytica</name>
    <dbReference type="NCBI Taxonomy" id="2906762"/>
    <lineage>
        <taxon>Bacteria</taxon>
        <taxon>Pseudomonadati</taxon>
        <taxon>Pseudomonadota</taxon>
        <taxon>Betaproteobacteria</taxon>
        <taxon>Burkholderiales</taxon>
        <taxon>Sphaerotilaceae</taxon>
        <taxon>Roseateles</taxon>
    </lineage>
</organism>
<evidence type="ECO:0000313" key="2">
    <source>
        <dbReference type="Proteomes" id="UP001200741"/>
    </source>
</evidence>
<sequence length="119" mass="13611">MKKIATLIFVHVVLPFLQEILAQVMRQCAGMMIGVFRSLLQKWHEKDLEAASSEDEKEQAKRRFEERMQQFDETVAAMPDKMEDIVRQTFVKAQPNQELLVDSLQSDVARLSSGKSGKA</sequence>
<gene>
    <name evidence="1" type="ORF">LXT13_13785</name>
</gene>
<name>A0ABS8XW13_9BURK</name>
<protein>
    <submittedName>
        <fullName evidence="1">Uncharacterized protein</fullName>
    </submittedName>
</protein>
<proteinExistence type="predicted"/>
<dbReference type="Proteomes" id="UP001200741">
    <property type="component" value="Unassembled WGS sequence"/>
</dbReference>
<evidence type="ECO:0000313" key="1">
    <source>
        <dbReference type="EMBL" id="MCE4555475.1"/>
    </source>
</evidence>
<dbReference type="RefSeq" id="WP_233372490.1">
    <property type="nucleotide sequence ID" value="NZ_JAJTWU010000005.1"/>
</dbReference>
<dbReference type="EMBL" id="JAJTWU010000005">
    <property type="protein sequence ID" value="MCE4555475.1"/>
    <property type="molecule type" value="Genomic_DNA"/>
</dbReference>
<comment type="caution">
    <text evidence="1">The sequence shown here is derived from an EMBL/GenBank/DDBJ whole genome shotgun (WGS) entry which is preliminary data.</text>
</comment>
<accession>A0ABS8XW13</accession>
<reference evidence="1 2" key="1">
    <citation type="submission" date="2021-12" db="EMBL/GenBank/DDBJ databases">
        <title>Genome seq of P8.</title>
        <authorList>
            <person name="Seo T."/>
        </authorList>
    </citation>
    <scope>NUCLEOTIDE SEQUENCE [LARGE SCALE GENOMIC DNA]</scope>
    <source>
        <strain evidence="1 2">P8</strain>
    </source>
</reference>
<keyword evidence="2" id="KW-1185">Reference proteome</keyword>